<dbReference type="SUPFAM" id="SSF53927">
    <property type="entry name" value="Cytidine deaminase-like"/>
    <property type="match status" value="1"/>
</dbReference>
<feature type="domain" description="CMP/dCMP-type deaminase" evidence="6">
    <location>
        <begin position="254"/>
        <end position="449"/>
    </location>
</feature>
<accession>A0ABP8HR31</accession>
<dbReference type="InterPro" id="IPR002125">
    <property type="entry name" value="CMP_dCMP_dom"/>
</dbReference>
<comment type="similarity">
    <text evidence="1">Belongs to the cytidine and deoxycytidylate deaminase family.</text>
</comment>
<name>A0ABP8HR31_9BURK</name>
<dbReference type="InterPro" id="IPR016192">
    <property type="entry name" value="APOBEC/CMP_deaminase_Zn-bd"/>
</dbReference>
<dbReference type="Pfam" id="PF00383">
    <property type="entry name" value="dCMP_cyt_deam_1"/>
    <property type="match status" value="1"/>
</dbReference>
<dbReference type="PANTHER" id="PTHR11086:SF18">
    <property type="entry name" value="DEOXYCYTIDYLATE DEAMINASE"/>
    <property type="match status" value="1"/>
</dbReference>
<keyword evidence="4" id="KW-0862">Zinc</keyword>
<feature type="compositionally biased region" description="Polar residues" evidence="5">
    <location>
        <begin position="1"/>
        <end position="14"/>
    </location>
</feature>
<dbReference type="NCBIfam" id="NF041025">
    <property type="entry name" value="antiphage_deaminase"/>
    <property type="match status" value="1"/>
</dbReference>
<evidence type="ECO:0000313" key="8">
    <source>
        <dbReference type="Proteomes" id="UP001500975"/>
    </source>
</evidence>
<sequence>MNDSTITENTSATGNEEEYDDDAAPFTDVMPAEGKPEIVIGLVSPIGIELEPLISALTSVLSAANYSTTPIRLSDSIQEVFGIDCKTYPEHERIELLMNAGTMLREKSRCGDAVAWLGVEQIALHRKHSLGSKVKENAYILRSLKHPAEVERLRAIYGRGFILVSAYAPREFRVNTLAERFSRSRLGDESQSRAHAERLIEKDETEFGKKLGQDVKDAFPLADFFVDVRHVDGVKSEVQRFLELFFGYRFHTPTRDEHGMYHARSAALRSADLNRQVGAAILTETGDVLTVGCNDVPKAGGDQYWPGDAPDARDFKRGYDSSARQRKFMLEEALGRLKQAKLLAETAETEDIEALVKQLTVGDRIDVLKGAALMNLLEFGRSVHAEMAAITSAARLGIPLKGSTLFTTTFPCHMCARHIVASGIMRVVYIEPYPKSRAKQLHDDSIAVDPATPSQRIVNFEPFQGIAPRQYQLLFDAADLRKQGDGNAVEWSIAGGQVRFQRYLNTYFNIETQITGSFIKSLRELGKKYRSKLLSSLNKENLNDPS</sequence>
<dbReference type="PROSITE" id="PS00903">
    <property type="entry name" value="CYT_DCMP_DEAMINASES_1"/>
    <property type="match status" value="1"/>
</dbReference>
<evidence type="ECO:0000256" key="2">
    <source>
        <dbReference type="ARBA" id="ARBA00022723"/>
    </source>
</evidence>
<dbReference type="InterPro" id="IPR016193">
    <property type="entry name" value="Cytidine_deaminase-like"/>
</dbReference>
<gene>
    <name evidence="7" type="ORF">GCM10023165_25090</name>
</gene>
<proteinExistence type="inferred from homology"/>
<evidence type="ECO:0000256" key="5">
    <source>
        <dbReference type="SAM" id="MobiDB-lite"/>
    </source>
</evidence>
<evidence type="ECO:0000259" key="6">
    <source>
        <dbReference type="PROSITE" id="PS51747"/>
    </source>
</evidence>
<dbReference type="Proteomes" id="UP001500975">
    <property type="component" value="Unassembled WGS sequence"/>
</dbReference>
<protein>
    <submittedName>
        <fullName evidence="7">Anti-phage dCTP deaminase</fullName>
    </submittedName>
</protein>
<dbReference type="Gene3D" id="3.40.50.300">
    <property type="entry name" value="P-loop containing nucleotide triphosphate hydrolases"/>
    <property type="match status" value="1"/>
</dbReference>
<dbReference type="PANTHER" id="PTHR11086">
    <property type="entry name" value="DEOXYCYTIDYLATE DEAMINASE-RELATED"/>
    <property type="match status" value="1"/>
</dbReference>
<dbReference type="Gene3D" id="3.40.140.10">
    <property type="entry name" value="Cytidine Deaminase, domain 2"/>
    <property type="match status" value="1"/>
</dbReference>
<dbReference type="InterPro" id="IPR015517">
    <property type="entry name" value="dCMP_deaminase-rel"/>
</dbReference>
<dbReference type="InterPro" id="IPR027417">
    <property type="entry name" value="P-loop_NTPase"/>
</dbReference>
<reference evidence="8" key="1">
    <citation type="journal article" date="2019" name="Int. J. Syst. Evol. Microbiol.">
        <title>The Global Catalogue of Microorganisms (GCM) 10K type strain sequencing project: providing services to taxonomists for standard genome sequencing and annotation.</title>
        <authorList>
            <consortium name="The Broad Institute Genomics Platform"/>
            <consortium name="The Broad Institute Genome Sequencing Center for Infectious Disease"/>
            <person name="Wu L."/>
            <person name="Ma J."/>
        </authorList>
    </citation>
    <scope>NUCLEOTIDE SEQUENCE [LARGE SCALE GENOMIC DNA]</scope>
    <source>
        <strain evidence="8">JCM 17804</strain>
    </source>
</reference>
<keyword evidence="8" id="KW-1185">Reference proteome</keyword>
<organism evidence="7 8">
    <name type="scientific">Variovorax defluvii</name>
    <dbReference type="NCBI Taxonomy" id="913761"/>
    <lineage>
        <taxon>Bacteria</taxon>
        <taxon>Pseudomonadati</taxon>
        <taxon>Pseudomonadota</taxon>
        <taxon>Betaproteobacteria</taxon>
        <taxon>Burkholderiales</taxon>
        <taxon>Comamonadaceae</taxon>
        <taxon>Variovorax</taxon>
    </lineage>
</organism>
<evidence type="ECO:0000256" key="3">
    <source>
        <dbReference type="ARBA" id="ARBA00022801"/>
    </source>
</evidence>
<evidence type="ECO:0000313" key="7">
    <source>
        <dbReference type="EMBL" id="GAA4343015.1"/>
    </source>
</evidence>
<evidence type="ECO:0000256" key="1">
    <source>
        <dbReference type="ARBA" id="ARBA00006576"/>
    </source>
</evidence>
<feature type="region of interest" description="Disordered" evidence="5">
    <location>
        <begin position="1"/>
        <end position="28"/>
    </location>
</feature>
<keyword evidence="3" id="KW-0378">Hydrolase</keyword>
<keyword evidence="2" id="KW-0479">Metal-binding</keyword>
<dbReference type="RefSeq" id="WP_345538229.1">
    <property type="nucleotide sequence ID" value="NZ_BAABGJ010000021.1"/>
</dbReference>
<dbReference type="EMBL" id="BAABGJ010000021">
    <property type="protein sequence ID" value="GAA4343015.1"/>
    <property type="molecule type" value="Genomic_DNA"/>
</dbReference>
<comment type="caution">
    <text evidence="7">The sequence shown here is derived from an EMBL/GenBank/DDBJ whole genome shotgun (WGS) entry which is preliminary data.</text>
</comment>
<evidence type="ECO:0000256" key="4">
    <source>
        <dbReference type="ARBA" id="ARBA00022833"/>
    </source>
</evidence>
<dbReference type="PROSITE" id="PS51747">
    <property type="entry name" value="CYT_DCMP_DEAMINASES_2"/>
    <property type="match status" value="1"/>
</dbReference>